<dbReference type="InterPro" id="IPR044835">
    <property type="entry name" value="ARF_plant"/>
</dbReference>
<keyword evidence="3" id="KW-0238">DNA-binding</keyword>
<dbReference type="GO" id="GO:0005634">
    <property type="term" value="C:nucleus"/>
    <property type="evidence" value="ECO:0007669"/>
    <property type="project" value="UniProtKB-SubCell"/>
</dbReference>
<dbReference type="Gene3D" id="2.40.330.10">
    <property type="entry name" value="DNA-binding pseudobarrel domain"/>
    <property type="match status" value="1"/>
</dbReference>
<proteinExistence type="predicted"/>
<dbReference type="GO" id="GO:0003677">
    <property type="term" value="F:DNA binding"/>
    <property type="evidence" value="ECO:0007669"/>
    <property type="project" value="UniProtKB-KW"/>
</dbReference>
<reference evidence="6 7" key="1">
    <citation type="journal article" date="2020" name="Mol. Biol. Evol.">
        <title>Distinct Expression and Methylation Patterns for Genes with Different Fates following a Single Whole-Genome Duplication in Flowering Plants.</title>
        <authorList>
            <person name="Shi T."/>
            <person name="Rahmani R.S."/>
            <person name="Gugger P.F."/>
            <person name="Wang M."/>
            <person name="Li H."/>
            <person name="Zhang Y."/>
            <person name="Li Z."/>
            <person name="Wang Q."/>
            <person name="Van de Peer Y."/>
            <person name="Marchal K."/>
            <person name="Chen J."/>
        </authorList>
    </citation>
    <scope>NUCLEOTIDE SEQUENCE [LARGE SCALE GENOMIC DNA]</scope>
    <source>
        <tissue evidence="6">Leaf</tissue>
    </source>
</reference>
<evidence type="ECO:0000256" key="5">
    <source>
        <dbReference type="ARBA" id="ARBA00023242"/>
    </source>
</evidence>
<dbReference type="EMBL" id="DUZY01000001">
    <property type="protein sequence ID" value="DAD24743.1"/>
    <property type="molecule type" value="Genomic_DNA"/>
</dbReference>
<dbReference type="PANTHER" id="PTHR31384">
    <property type="entry name" value="AUXIN RESPONSE FACTOR 4-RELATED"/>
    <property type="match status" value="1"/>
</dbReference>
<evidence type="ECO:0000313" key="6">
    <source>
        <dbReference type="EMBL" id="DAD24743.1"/>
    </source>
</evidence>
<comment type="subcellular location">
    <subcellularLocation>
        <location evidence="1">Nucleus</location>
    </subcellularLocation>
</comment>
<evidence type="ECO:0000256" key="3">
    <source>
        <dbReference type="ARBA" id="ARBA00023125"/>
    </source>
</evidence>
<dbReference type="GO" id="GO:0006355">
    <property type="term" value="P:regulation of DNA-templated transcription"/>
    <property type="evidence" value="ECO:0007669"/>
    <property type="project" value="InterPro"/>
</dbReference>
<dbReference type="Proteomes" id="UP000607653">
    <property type="component" value="Unassembled WGS sequence"/>
</dbReference>
<dbReference type="PANTHER" id="PTHR31384:SF183">
    <property type="entry name" value="AUXIN RESPONSE FACTOR"/>
    <property type="match status" value="1"/>
</dbReference>
<keyword evidence="2" id="KW-0805">Transcription regulation</keyword>
<evidence type="ECO:0000256" key="4">
    <source>
        <dbReference type="ARBA" id="ARBA00023163"/>
    </source>
</evidence>
<protein>
    <submittedName>
        <fullName evidence="6">Uncharacterized protein</fullName>
    </submittedName>
</protein>
<keyword evidence="4" id="KW-0804">Transcription</keyword>
<comment type="caution">
    <text evidence="6">The sequence shown here is derived from an EMBL/GenBank/DDBJ whole genome shotgun (WGS) entry which is preliminary data.</text>
</comment>
<keyword evidence="7" id="KW-1185">Reference proteome</keyword>
<evidence type="ECO:0000313" key="7">
    <source>
        <dbReference type="Proteomes" id="UP000607653"/>
    </source>
</evidence>
<evidence type="ECO:0000256" key="1">
    <source>
        <dbReference type="ARBA" id="ARBA00004123"/>
    </source>
</evidence>
<evidence type="ECO:0000256" key="2">
    <source>
        <dbReference type="ARBA" id="ARBA00023015"/>
    </source>
</evidence>
<dbReference type="GO" id="GO:0009725">
    <property type="term" value="P:response to hormone"/>
    <property type="evidence" value="ECO:0007669"/>
    <property type="project" value="InterPro"/>
</dbReference>
<dbReference type="AlphaFoldDB" id="A0A822XYF8"/>
<dbReference type="InterPro" id="IPR015300">
    <property type="entry name" value="DNA-bd_pseudobarrel_sf"/>
</dbReference>
<sequence>MTITCGMDCLNLSLGVLMGPKVFSFSKVLTASDTSTHGGFSVLKRHSAECLPPLDMSQQTPSQEL</sequence>
<name>A0A822XYF8_NELNU</name>
<organism evidence="6 7">
    <name type="scientific">Nelumbo nucifera</name>
    <name type="common">Sacred lotus</name>
    <dbReference type="NCBI Taxonomy" id="4432"/>
    <lineage>
        <taxon>Eukaryota</taxon>
        <taxon>Viridiplantae</taxon>
        <taxon>Streptophyta</taxon>
        <taxon>Embryophyta</taxon>
        <taxon>Tracheophyta</taxon>
        <taxon>Spermatophyta</taxon>
        <taxon>Magnoliopsida</taxon>
        <taxon>Proteales</taxon>
        <taxon>Nelumbonaceae</taxon>
        <taxon>Nelumbo</taxon>
    </lineage>
</organism>
<keyword evidence="5" id="KW-0539">Nucleus</keyword>
<gene>
    <name evidence="6" type="ORF">HUJ06_026207</name>
</gene>
<accession>A0A822XYF8</accession>
<dbReference type="SUPFAM" id="SSF101936">
    <property type="entry name" value="DNA-binding pseudobarrel domain"/>
    <property type="match status" value="1"/>
</dbReference>